<dbReference type="EMBL" id="JBCITM010000019">
    <property type="protein sequence ID" value="MEN1761633.1"/>
    <property type="molecule type" value="Genomic_DNA"/>
</dbReference>
<dbReference type="Pfam" id="PF00583">
    <property type="entry name" value="Acetyltransf_1"/>
    <property type="match status" value="1"/>
</dbReference>
<sequence>MDLLIRNEIQDDYRQVEELTREAFWNLHVPGCDEHYLVNVMRSHPDFLPELDFVAIIDKRIVGSIMYTKSRLVNERNLSIHTITFGPVSVLPEYQKKGIGSALIKHSIKAAVNAGFKAVIIEGHPYNYCKHGFVGSKSVNVSDSEGRFPYSLLVLELEKGCLQNHIWKFHASDVYNLDEEGFCEFDKLFPPKKKGYKPTQEEFNIASNAFIE</sequence>
<dbReference type="PROSITE" id="PS51186">
    <property type="entry name" value="GNAT"/>
    <property type="match status" value="1"/>
</dbReference>
<feature type="domain" description="N-acetyltransferase" evidence="1">
    <location>
        <begin position="3"/>
        <end position="158"/>
    </location>
</feature>
<dbReference type="Proteomes" id="UP001407405">
    <property type="component" value="Unassembled WGS sequence"/>
</dbReference>
<keyword evidence="2" id="KW-0808">Transferase</keyword>
<evidence type="ECO:0000313" key="2">
    <source>
        <dbReference type="EMBL" id="MEN1761633.1"/>
    </source>
</evidence>
<organism evidence="2 3">
    <name type="scientific">Anoxynatronum sibiricum</name>
    <dbReference type="NCBI Taxonomy" id="210623"/>
    <lineage>
        <taxon>Bacteria</taxon>
        <taxon>Bacillati</taxon>
        <taxon>Bacillota</taxon>
        <taxon>Clostridia</taxon>
        <taxon>Eubacteriales</taxon>
        <taxon>Clostridiaceae</taxon>
        <taxon>Anoxynatronum</taxon>
    </lineage>
</organism>
<dbReference type="Gene3D" id="3.40.630.30">
    <property type="match status" value="1"/>
</dbReference>
<dbReference type="EC" id="2.3.1.-" evidence="2"/>
<proteinExistence type="predicted"/>
<dbReference type="InterPro" id="IPR016181">
    <property type="entry name" value="Acyl_CoA_acyltransferase"/>
</dbReference>
<comment type="caution">
    <text evidence="2">The sequence shown here is derived from an EMBL/GenBank/DDBJ whole genome shotgun (WGS) entry which is preliminary data.</text>
</comment>
<keyword evidence="2" id="KW-0012">Acyltransferase</keyword>
<reference evidence="2 3" key="1">
    <citation type="submission" date="2024-04" db="EMBL/GenBank/DDBJ databases">
        <title>Genome sequencing and metabolic network reconstruction of aminoacids and betaine degradation by Anoxynatronum sibiricum.</title>
        <authorList>
            <person name="Detkova E.N."/>
            <person name="Boltjanskaja Y.V."/>
            <person name="Mardanov A.V."/>
            <person name="Kevbrin V."/>
        </authorList>
    </citation>
    <scope>NUCLEOTIDE SEQUENCE [LARGE SCALE GENOMIC DNA]</scope>
    <source>
        <strain evidence="2 3">Z-7981</strain>
    </source>
</reference>
<dbReference type="InterPro" id="IPR000182">
    <property type="entry name" value="GNAT_dom"/>
</dbReference>
<evidence type="ECO:0000259" key="1">
    <source>
        <dbReference type="PROSITE" id="PS51186"/>
    </source>
</evidence>
<gene>
    <name evidence="2" type="ORF">AAIG11_14190</name>
</gene>
<accession>A0ABU9VXB8</accession>
<dbReference type="CDD" id="cd04301">
    <property type="entry name" value="NAT_SF"/>
    <property type="match status" value="1"/>
</dbReference>
<dbReference type="SUPFAM" id="SSF55729">
    <property type="entry name" value="Acyl-CoA N-acyltransferases (Nat)"/>
    <property type="match status" value="1"/>
</dbReference>
<name>A0ABU9VXB8_9CLOT</name>
<protein>
    <submittedName>
        <fullName evidence="2">N-acetyltransferase</fullName>
        <ecNumber evidence="2">2.3.1.-</ecNumber>
    </submittedName>
</protein>
<evidence type="ECO:0000313" key="3">
    <source>
        <dbReference type="Proteomes" id="UP001407405"/>
    </source>
</evidence>
<dbReference type="RefSeq" id="WP_343186920.1">
    <property type="nucleotide sequence ID" value="NZ_JBCITM010000019.1"/>
</dbReference>
<keyword evidence="3" id="KW-1185">Reference proteome</keyword>
<dbReference type="GO" id="GO:0016746">
    <property type="term" value="F:acyltransferase activity"/>
    <property type="evidence" value="ECO:0007669"/>
    <property type="project" value="UniProtKB-KW"/>
</dbReference>